<proteinExistence type="predicted"/>
<feature type="region of interest" description="Disordered" evidence="2">
    <location>
        <begin position="1335"/>
        <end position="1416"/>
    </location>
</feature>
<dbReference type="PANTHER" id="PTHR10063">
    <property type="entry name" value="TUBERIN"/>
    <property type="match status" value="1"/>
</dbReference>
<dbReference type="InterPro" id="IPR000331">
    <property type="entry name" value="Rap/Ran_GAP_dom"/>
</dbReference>
<organism evidence="4 5">
    <name type="scientific">Nesidiocoris tenuis</name>
    <dbReference type="NCBI Taxonomy" id="355587"/>
    <lineage>
        <taxon>Eukaryota</taxon>
        <taxon>Metazoa</taxon>
        <taxon>Ecdysozoa</taxon>
        <taxon>Arthropoda</taxon>
        <taxon>Hexapoda</taxon>
        <taxon>Insecta</taxon>
        <taxon>Pterygota</taxon>
        <taxon>Neoptera</taxon>
        <taxon>Paraneoptera</taxon>
        <taxon>Hemiptera</taxon>
        <taxon>Heteroptera</taxon>
        <taxon>Panheteroptera</taxon>
        <taxon>Cimicomorpha</taxon>
        <taxon>Miridae</taxon>
        <taxon>Dicyphina</taxon>
        <taxon>Nesidiocoris</taxon>
    </lineage>
</organism>
<dbReference type="InterPro" id="IPR016024">
    <property type="entry name" value="ARM-type_fold"/>
</dbReference>
<dbReference type="InterPro" id="IPR024584">
    <property type="entry name" value="Tuberin_N"/>
</dbReference>
<dbReference type="Gene3D" id="1.25.10.10">
    <property type="entry name" value="Leucine-rich Repeat Variant"/>
    <property type="match status" value="1"/>
</dbReference>
<sequence length="1706" mass="192529">MSSKGSKEDIKTFDKLKQFFRLQKSNPGAYKHREDYVLTPELEKELCSECPVSSRVKALRELSETVLKCRLEEDAVGRLWCLLEDLLSSGVSKEHRHSVFAFYRHLIHGQWDKLGIMRAHIFKTIKDHDLAEDLGQRLELLQCLTDNGKVVTYFEDEIGPFLSDLMGPCILAEKQIDLLGILINVIKYHASYIDEDIMATIVKSTCVLCLKSTDERIVLQCLHVFDAVVCYSELPVESLPTFISTLCRAVNLEIYCPPSWKIMKNLLGTHLGYSSLCTMMAILRSNTSLKDPGLLRGAVFYINMALWSSSKIEKLKITPMAVLPSFIYAMKCRHNLVMYEVVLGVQRLINSSGSKLLNPSWSLILQIISSVLNHVDKSDRCDALNTLSRQVHEMLTSIEELIESDQFNGSEDAVFSIIAAYSKQRPESSIARLIKHYSIKISPIYDDWLTKLNELLARFYNRESRSFVRLRVLSLLSETVTSYRYNFGKPLVKIVVDHLADAPNETDMSVRVTATKLLVDVFLHSEPNQVTVVAAILKRILNRASDQKVKLREEDAEDIKIAAHGLIQVFTSTMYHSNPSSAIEAFLMMTSHLDNHYEQPEYMKQVSSVRHMILECLVHLRADANYRVGILGHEPVYSSFLMAHPLQESSVKVMKALQQPAQPVVKNPLMPEFHVSQTPVEASSEAVPADALPDSWPCLPIACITQSIVKALRTETDWKVMVMLLGELPLMLQNRALFVSEIEMLGQKKNTEIDYVATTICAMIFDRNTDLPDKLVNTPPKFMRSDFQGYIFPVLAAFIPYQVHLDVSLQKRIIKCLECVGLQSKKSNLCVNALTICTLEMREAMIRLLPEVLLNLSKISATKYIAIPILEFLSTLTQLPDLFTNFVQDQYMSVFAISLPYTNPFKYHHYTVSLAHHVIASWFLKCRLPFRKDFVKFITRGLKSNILVPFEEGRMMVREEIVNEDSSNRKRSSSLTEQGNRRKHQSNISRPAPPPINTIQMSFHKELTETCIDLMAMYTYSTCSPVPKRRSTADLVLNGGRSMTWLLGHKLITVTTSGCNLKALKQGLCDRCHKICHVEPRHQLSKDSSDDRKSGKTENKSSESNPSTNSTGPNTPDEEKTVFPEPEQAKIDQLIYGKSQEIQVCACWCKGWAEILVQRPTGSMSWAMRLQNEPHSLHWKNWKEKENSSSDISTLFIPAKNEEIYVTKDPDLRQERVGSDPVSIPQSPVRNVYSDIDDLDLLPDEEGTGRNRNPVRRSNSSPEMSSSWKNPLLNSMDSLEAELGGDLTKKKQNYSKDMRANCEAIPEEVGTTPPSDAVLLQPQVVELEPARSQDYLAAPPEPPKEADSRGPADPASLPPLAFKRDRGHTISVMSPARKPGGGRGDWDHLAGAKSQGSSSSTVSSTSSSKKEAPRPTAGVNPSFVFLQLYHSACFGCPHEKPILLNSNNHANAIRNLNWIPPYEAHRIGVLYVGPGQVGSEVDILRNEYGSPRYSQFLQRLGTLINLAEADRQQVFLGGLQTNGEDGKFSYMWQDDIMQVIFHVATLMPNHPNDPKGNKKKLHIGNNFATIVYNDSGEEFNFQIIKGQFNFAVVVVEPLEHGTNQIKVQVKDDLNNLISHTDYKVISDHSVSILARQLALHCNLAATVVSKSKQEPYASNWLERLRQIKRIQSKTVEERPQARNYHHSGLEYVNNMNSNIQDFTEYT</sequence>
<feature type="region of interest" description="Disordered" evidence="2">
    <location>
        <begin position="1237"/>
        <end position="1271"/>
    </location>
</feature>
<dbReference type="Pfam" id="PF02145">
    <property type="entry name" value="Rap_GAP"/>
    <property type="match status" value="1"/>
</dbReference>
<feature type="compositionally biased region" description="Low complexity" evidence="2">
    <location>
        <begin position="1250"/>
        <end position="1267"/>
    </location>
</feature>
<keyword evidence="5" id="KW-1185">Reference proteome</keyword>
<feature type="region of interest" description="Disordered" evidence="2">
    <location>
        <begin position="1083"/>
        <end position="1122"/>
    </location>
</feature>
<dbReference type="InterPro" id="IPR018515">
    <property type="entry name" value="Tuberin-type_domain"/>
</dbReference>
<dbReference type="Proteomes" id="UP001307889">
    <property type="component" value="Chromosome 13"/>
</dbReference>
<evidence type="ECO:0000256" key="2">
    <source>
        <dbReference type="SAM" id="MobiDB-lite"/>
    </source>
</evidence>
<feature type="domain" description="Rap-GAP" evidence="3">
    <location>
        <begin position="1453"/>
        <end position="1678"/>
    </location>
</feature>
<reference evidence="4 5" key="1">
    <citation type="submission" date="2023-09" db="EMBL/GenBank/DDBJ databases">
        <title>Nesidiocoris tenuis whole genome shotgun sequence.</title>
        <authorList>
            <person name="Shibata T."/>
            <person name="Shimoda M."/>
            <person name="Kobayashi T."/>
            <person name="Uehara T."/>
        </authorList>
    </citation>
    <scope>NUCLEOTIDE SEQUENCE [LARGE SCALE GENOMIC DNA]</scope>
    <source>
        <strain evidence="4 5">Japan</strain>
    </source>
</reference>
<dbReference type="InterPro" id="IPR011989">
    <property type="entry name" value="ARM-like"/>
</dbReference>
<evidence type="ECO:0000259" key="3">
    <source>
        <dbReference type="PROSITE" id="PS50085"/>
    </source>
</evidence>
<dbReference type="InterPro" id="IPR027107">
    <property type="entry name" value="Tuberin/Ral-act_asu"/>
</dbReference>
<gene>
    <name evidence="4" type="ORF">NTJ_14446</name>
</gene>
<dbReference type="InterPro" id="IPR035974">
    <property type="entry name" value="Rap/Ran-GAP_sf"/>
</dbReference>
<dbReference type="Pfam" id="PF03542">
    <property type="entry name" value="Tuberin"/>
    <property type="match status" value="1"/>
</dbReference>
<dbReference type="PRINTS" id="PR01431">
    <property type="entry name" value="TUBERIN"/>
</dbReference>
<dbReference type="PROSITE" id="PS50085">
    <property type="entry name" value="RAPGAP"/>
    <property type="match status" value="1"/>
</dbReference>
<keyword evidence="1" id="KW-0343">GTPase activation</keyword>
<dbReference type="SUPFAM" id="SSF111347">
    <property type="entry name" value="Rap/Ran-GAP"/>
    <property type="match status" value="1"/>
</dbReference>
<accession>A0ABN7BCQ5</accession>
<evidence type="ECO:0000313" key="4">
    <source>
        <dbReference type="EMBL" id="BET01630.1"/>
    </source>
</evidence>
<feature type="region of interest" description="Disordered" evidence="2">
    <location>
        <begin position="961"/>
        <end position="996"/>
    </location>
</feature>
<feature type="compositionally biased region" description="Basic and acidic residues" evidence="2">
    <location>
        <begin position="1083"/>
        <end position="1101"/>
    </location>
</feature>
<protein>
    <submittedName>
        <fullName evidence="4">Tuberous sclerosis 2</fullName>
    </submittedName>
</protein>
<evidence type="ECO:0000256" key="1">
    <source>
        <dbReference type="ARBA" id="ARBA00022468"/>
    </source>
</evidence>
<dbReference type="PANTHER" id="PTHR10063:SF0">
    <property type="entry name" value="TUBERIN"/>
    <property type="match status" value="1"/>
</dbReference>
<dbReference type="Pfam" id="PF11864">
    <property type="entry name" value="DUF3384"/>
    <property type="match status" value="1"/>
</dbReference>
<feature type="compositionally biased region" description="Low complexity" evidence="2">
    <location>
        <begin position="1397"/>
        <end position="1407"/>
    </location>
</feature>
<dbReference type="SUPFAM" id="SSF48371">
    <property type="entry name" value="ARM repeat"/>
    <property type="match status" value="1"/>
</dbReference>
<name>A0ABN7BCQ5_9HEMI</name>
<dbReference type="Gene3D" id="3.40.50.11210">
    <property type="entry name" value="Rap/Ran-GAP"/>
    <property type="match status" value="1"/>
</dbReference>
<dbReference type="EMBL" id="AP028921">
    <property type="protein sequence ID" value="BET01630.1"/>
    <property type="molecule type" value="Genomic_DNA"/>
</dbReference>
<evidence type="ECO:0000313" key="5">
    <source>
        <dbReference type="Proteomes" id="UP001307889"/>
    </source>
</evidence>
<dbReference type="InterPro" id="IPR003913">
    <property type="entry name" value="Tuberin"/>
</dbReference>
<feature type="compositionally biased region" description="Polar residues" evidence="2">
    <location>
        <begin position="1102"/>
        <end position="1114"/>
    </location>
</feature>
<feature type="compositionally biased region" description="Acidic residues" evidence="2">
    <location>
        <begin position="1237"/>
        <end position="1246"/>
    </location>
</feature>